<keyword evidence="2 7" id="KW-0699">rRNA-binding</keyword>
<comment type="similarity">
    <text evidence="1 7">Belongs to the universal ribosomal protein uL18 family.</text>
</comment>
<evidence type="ECO:0000256" key="5">
    <source>
        <dbReference type="ARBA" id="ARBA00023274"/>
    </source>
</evidence>
<comment type="caution">
    <text evidence="8">The sequence shown here is derived from an EMBL/GenBank/DDBJ whole genome shotgun (WGS) entry which is preliminary data.</text>
</comment>
<dbReference type="PANTHER" id="PTHR12899:SF3">
    <property type="entry name" value="LARGE RIBOSOMAL SUBUNIT PROTEIN UL18M"/>
    <property type="match status" value="1"/>
</dbReference>
<gene>
    <name evidence="7" type="primary">rplR</name>
    <name evidence="8" type="ORF">E0L93_05795</name>
</gene>
<protein>
    <recommendedName>
        <fullName evidence="6 7">Large ribosomal subunit protein uL18</fullName>
    </recommendedName>
</protein>
<dbReference type="Proteomes" id="UP000295244">
    <property type="component" value="Unassembled WGS sequence"/>
</dbReference>
<dbReference type="GO" id="GO:0003735">
    <property type="term" value="F:structural constituent of ribosome"/>
    <property type="evidence" value="ECO:0007669"/>
    <property type="project" value="InterPro"/>
</dbReference>
<evidence type="ECO:0000256" key="7">
    <source>
        <dbReference type="HAMAP-Rule" id="MF_01337"/>
    </source>
</evidence>
<name>A0A4R1BLF3_9ACTN</name>
<evidence type="ECO:0000256" key="2">
    <source>
        <dbReference type="ARBA" id="ARBA00022730"/>
    </source>
</evidence>
<evidence type="ECO:0000313" key="9">
    <source>
        <dbReference type="Proteomes" id="UP000295244"/>
    </source>
</evidence>
<dbReference type="GO" id="GO:0022625">
    <property type="term" value="C:cytosolic large ribosomal subunit"/>
    <property type="evidence" value="ECO:0007669"/>
    <property type="project" value="TreeGrafter"/>
</dbReference>
<organism evidence="8 9">
    <name type="scientific">Rubrobacter taiwanensis</name>
    <dbReference type="NCBI Taxonomy" id="185139"/>
    <lineage>
        <taxon>Bacteria</taxon>
        <taxon>Bacillati</taxon>
        <taxon>Actinomycetota</taxon>
        <taxon>Rubrobacteria</taxon>
        <taxon>Rubrobacterales</taxon>
        <taxon>Rubrobacteraceae</taxon>
        <taxon>Rubrobacter</taxon>
    </lineage>
</organism>
<keyword evidence="5 7" id="KW-0687">Ribonucleoprotein</keyword>
<dbReference type="InterPro" id="IPR005484">
    <property type="entry name" value="Ribosomal_uL18_bac/plant/anim"/>
</dbReference>
<comment type="function">
    <text evidence="7">This is one of the proteins that bind and probably mediate the attachment of the 5S RNA into the large ribosomal subunit, where it forms part of the central protuberance.</text>
</comment>
<dbReference type="AlphaFoldDB" id="A0A4R1BLF3"/>
<evidence type="ECO:0000256" key="4">
    <source>
        <dbReference type="ARBA" id="ARBA00022980"/>
    </source>
</evidence>
<dbReference type="NCBIfam" id="TIGR00060">
    <property type="entry name" value="L18_bact"/>
    <property type="match status" value="1"/>
</dbReference>
<dbReference type="InterPro" id="IPR057268">
    <property type="entry name" value="Ribosomal_L18"/>
</dbReference>
<evidence type="ECO:0000256" key="3">
    <source>
        <dbReference type="ARBA" id="ARBA00022884"/>
    </source>
</evidence>
<dbReference type="FunFam" id="3.30.420.100:FF:000001">
    <property type="entry name" value="50S ribosomal protein L18"/>
    <property type="match status" value="1"/>
</dbReference>
<keyword evidence="9" id="KW-1185">Reference proteome</keyword>
<dbReference type="Gene3D" id="3.30.420.100">
    <property type="match status" value="1"/>
</dbReference>
<dbReference type="SUPFAM" id="SSF53137">
    <property type="entry name" value="Translational machinery components"/>
    <property type="match status" value="1"/>
</dbReference>
<dbReference type="RefSeq" id="WP_132689764.1">
    <property type="nucleotide sequence ID" value="NZ_SKBU01000012.1"/>
</dbReference>
<evidence type="ECO:0000313" key="8">
    <source>
        <dbReference type="EMBL" id="TCJ18255.1"/>
    </source>
</evidence>
<dbReference type="EMBL" id="SKBU01000012">
    <property type="protein sequence ID" value="TCJ18255.1"/>
    <property type="molecule type" value="Genomic_DNA"/>
</dbReference>
<evidence type="ECO:0000256" key="6">
    <source>
        <dbReference type="ARBA" id="ARBA00035197"/>
    </source>
</evidence>
<reference evidence="8 9" key="1">
    <citation type="submission" date="2019-03" db="EMBL/GenBank/DDBJ databases">
        <title>Whole genome sequence of a novel Rubrobacter taiwanensis strain, isolated from Yellowstone National Park.</title>
        <authorList>
            <person name="Freed S."/>
            <person name="Ramaley R.F."/>
            <person name="Kyndt J.A."/>
        </authorList>
    </citation>
    <scope>NUCLEOTIDE SEQUENCE [LARGE SCALE GENOMIC DNA]</scope>
    <source>
        <strain evidence="8 9">Yellowstone</strain>
    </source>
</reference>
<comment type="subunit">
    <text evidence="7">Part of the 50S ribosomal subunit; part of the 5S rRNA/L5/L18/L25 subcomplex. Contacts the 5S and 23S rRNAs.</text>
</comment>
<accession>A0A4R1BLF3</accession>
<keyword evidence="4 7" id="KW-0689">Ribosomal protein</keyword>
<dbReference type="GO" id="GO:0008097">
    <property type="term" value="F:5S rRNA binding"/>
    <property type="evidence" value="ECO:0007669"/>
    <property type="project" value="TreeGrafter"/>
</dbReference>
<dbReference type="OrthoDB" id="9810939at2"/>
<dbReference type="HAMAP" id="MF_01337_B">
    <property type="entry name" value="Ribosomal_uL18_B"/>
    <property type="match status" value="1"/>
</dbReference>
<proteinExistence type="inferred from homology"/>
<dbReference type="InterPro" id="IPR004389">
    <property type="entry name" value="Ribosomal_uL18_bac-type"/>
</dbReference>
<dbReference type="GO" id="GO:0006412">
    <property type="term" value="P:translation"/>
    <property type="evidence" value="ECO:0007669"/>
    <property type="project" value="UniProtKB-UniRule"/>
</dbReference>
<dbReference type="Pfam" id="PF00861">
    <property type="entry name" value="Ribosomal_L18p"/>
    <property type="match status" value="1"/>
</dbReference>
<sequence length="118" mass="13138">MPTAVEKKRAHRARRRARVRRRIFGTPERPRISVFRSNRYTYAQLIDDIAGHTLAAVDTRRVAGAESPTDAAYKAGELLAKKAAEVGIERAVFDRGGYKYHGRVRALAEGARSGGLKF</sequence>
<evidence type="ECO:0000256" key="1">
    <source>
        <dbReference type="ARBA" id="ARBA00007116"/>
    </source>
</evidence>
<dbReference type="PANTHER" id="PTHR12899">
    <property type="entry name" value="39S RIBOSOMAL PROTEIN L18, MITOCHONDRIAL"/>
    <property type="match status" value="1"/>
</dbReference>
<dbReference type="CDD" id="cd00432">
    <property type="entry name" value="Ribosomal_L18_L5e"/>
    <property type="match status" value="1"/>
</dbReference>
<keyword evidence="3 7" id="KW-0694">RNA-binding</keyword>